<dbReference type="GO" id="GO:0006281">
    <property type="term" value="P:DNA repair"/>
    <property type="evidence" value="ECO:0007669"/>
    <property type="project" value="TreeGrafter"/>
</dbReference>
<dbReference type="InterPro" id="IPR014001">
    <property type="entry name" value="Helicase_ATP-bd"/>
</dbReference>
<sequence length="476" mass="54699">MSSSTISEKFQQFLSHGDTGYKQHQYDGLEWCIAKENQESAEHDVRGGFIADEMGLGKTIMMIGLIVVNFLSYRRTLVVLPTVLVQQWADEIFKTTGHRVLIFHGAQKKKITREQLERAPIVLTTYGSVAISLRKIDSDSDCLLHQVSWDRVVFDEAHHLRNKNSRFYGAKRLNTRARWLISGTPVQNNRRDFYNMCSLLGLPSSFYAGSENMENLKTNYILRRTKSQVGIAMPELLMNEENIRWNNETEKKFAQAVHNSSEYCSKGDKLKMMMFSRQTCILPSILKNRVNGLIFDGLLSPEFFGSDVSNHSSKMDSVIGQIVERKENGAGKIVFCHFREEIDCVVQRLKAQGIQNIVVFDARTSLSKRMKTLKNELIDVLVVQIQTGSEGLNLQSKFSEIYFVSPHWNPAVEQQAIARCHRIGQEKVVHVFKYEMDSFEVEVEMGDEPRTMKTLDQYIYNMHNGKREIAQLFIQQ</sequence>
<dbReference type="CDD" id="cd18008">
    <property type="entry name" value="DEXDc_SHPRH-like"/>
    <property type="match status" value="1"/>
</dbReference>
<dbReference type="SMART" id="SM00487">
    <property type="entry name" value="DEXDc"/>
    <property type="match status" value="1"/>
</dbReference>
<dbReference type="AlphaFoldDB" id="A0A6C0CXD2"/>
<dbReference type="Gene3D" id="3.40.50.10810">
    <property type="entry name" value="Tandem AAA-ATPase domain"/>
    <property type="match status" value="1"/>
</dbReference>
<dbReference type="InterPro" id="IPR049730">
    <property type="entry name" value="SNF2/RAD54-like_C"/>
</dbReference>
<dbReference type="CDD" id="cd18793">
    <property type="entry name" value="SF2_C_SNF"/>
    <property type="match status" value="1"/>
</dbReference>
<feature type="domain" description="Helicase C-terminal" evidence="5">
    <location>
        <begin position="314"/>
        <end position="470"/>
    </location>
</feature>
<accession>A0A6C0CXD2</accession>
<feature type="domain" description="Helicase ATP-binding" evidence="4">
    <location>
        <begin position="39"/>
        <end position="203"/>
    </location>
</feature>
<evidence type="ECO:0000256" key="2">
    <source>
        <dbReference type="ARBA" id="ARBA00022801"/>
    </source>
</evidence>
<dbReference type="InterPro" id="IPR000330">
    <property type="entry name" value="SNF2_N"/>
</dbReference>
<evidence type="ECO:0008006" key="7">
    <source>
        <dbReference type="Google" id="ProtNLM"/>
    </source>
</evidence>
<dbReference type="GO" id="GO:0005524">
    <property type="term" value="F:ATP binding"/>
    <property type="evidence" value="ECO:0007669"/>
    <property type="project" value="UniProtKB-KW"/>
</dbReference>
<dbReference type="Gene3D" id="3.40.50.300">
    <property type="entry name" value="P-loop containing nucleotide triphosphate hydrolases"/>
    <property type="match status" value="1"/>
</dbReference>
<proteinExistence type="predicted"/>
<keyword evidence="1" id="KW-0547">Nucleotide-binding</keyword>
<keyword evidence="3" id="KW-0067">ATP-binding</keyword>
<name>A0A6C0CXD2_9ZZZZ</name>
<dbReference type="PROSITE" id="PS51194">
    <property type="entry name" value="HELICASE_CTER"/>
    <property type="match status" value="1"/>
</dbReference>
<dbReference type="GO" id="GO:0005634">
    <property type="term" value="C:nucleus"/>
    <property type="evidence" value="ECO:0007669"/>
    <property type="project" value="TreeGrafter"/>
</dbReference>
<protein>
    <recommendedName>
        <fullName evidence="7">Helicase</fullName>
    </recommendedName>
</protein>
<dbReference type="EMBL" id="MN739495">
    <property type="protein sequence ID" value="QHT08424.1"/>
    <property type="molecule type" value="Genomic_DNA"/>
</dbReference>
<dbReference type="InterPro" id="IPR038718">
    <property type="entry name" value="SNF2-like_sf"/>
</dbReference>
<evidence type="ECO:0000259" key="4">
    <source>
        <dbReference type="PROSITE" id="PS51192"/>
    </source>
</evidence>
<dbReference type="PANTHER" id="PTHR45626">
    <property type="entry name" value="TRANSCRIPTION TERMINATION FACTOR 2-RELATED"/>
    <property type="match status" value="1"/>
</dbReference>
<dbReference type="Pfam" id="PF00271">
    <property type="entry name" value="Helicase_C"/>
    <property type="match status" value="1"/>
</dbReference>
<keyword evidence="2" id="KW-0378">Hydrolase</keyword>
<dbReference type="GO" id="GO:0008094">
    <property type="term" value="F:ATP-dependent activity, acting on DNA"/>
    <property type="evidence" value="ECO:0007669"/>
    <property type="project" value="TreeGrafter"/>
</dbReference>
<dbReference type="PROSITE" id="PS51192">
    <property type="entry name" value="HELICASE_ATP_BIND_1"/>
    <property type="match status" value="1"/>
</dbReference>
<evidence type="ECO:0000256" key="1">
    <source>
        <dbReference type="ARBA" id="ARBA00022741"/>
    </source>
</evidence>
<dbReference type="SUPFAM" id="SSF52540">
    <property type="entry name" value="P-loop containing nucleoside triphosphate hydrolases"/>
    <property type="match status" value="2"/>
</dbReference>
<evidence type="ECO:0000256" key="3">
    <source>
        <dbReference type="ARBA" id="ARBA00022840"/>
    </source>
</evidence>
<organism evidence="6">
    <name type="scientific">viral metagenome</name>
    <dbReference type="NCBI Taxonomy" id="1070528"/>
    <lineage>
        <taxon>unclassified sequences</taxon>
        <taxon>metagenomes</taxon>
        <taxon>organismal metagenomes</taxon>
    </lineage>
</organism>
<dbReference type="InterPro" id="IPR001650">
    <property type="entry name" value="Helicase_C-like"/>
</dbReference>
<evidence type="ECO:0000259" key="5">
    <source>
        <dbReference type="PROSITE" id="PS51194"/>
    </source>
</evidence>
<evidence type="ECO:0000313" key="6">
    <source>
        <dbReference type="EMBL" id="QHT08424.1"/>
    </source>
</evidence>
<dbReference type="InterPro" id="IPR050628">
    <property type="entry name" value="SNF2_RAD54_helicase_TF"/>
</dbReference>
<dbReference type="InterPro" id="IPR027417">
    <property type="entry name" value="P-loop_NTPase"/>
</dbReference>
<dbReference type="GO" id="GO:0016787">
    <property type="term" value="F:hydrolase activity"/>
    <property type="evidence" value="ECO:0007669"/>
    <property type="project" value="UniProtKB-KW"/>
</dbReference>
<reference evidence="6" key="1">
    <citation type="journal article" date="2020" name="Nature">
        <title>Giant virus diversity and host interactions through global metagenomics.</title>
        <authorList>
            <person name="Schulz F."/>
            <person name="Roux S."/>
            <person name="Paez-Espino D."/>
            <person name="Jungbluth S."/>
            <person name="Walsh D.A."/>
            <person name="Denef V.J."/>
            <person name="McMahon K.D."/>
            <person name="Konstantinidis K.T."/>
            <person name="Eloe-Fadrosh E.A."/>
            <person name="Kyrpides N.C."/>
            <person name="Woyke T."/>
        </authorList>
    </citation>
    <scope>NUCLEOTIDE SEQUENCE</scope>
    <source>
        <strain evidence="6">GVMAG-M-3300022752-66</strain>
    </source>
</reference>
<dbReference type="Pfam" id="PF00176">
    <property type="entry name" value="SNF2-rel_dom"/>
    <property type="match status" value="1"/>
</dbReference>